<protein>
    <submittedName>
        <fullName evidence="1">Uncharacterized protein</fullName>
    </submittedName>
</protein>
<evidence type="ECO:0000313" key="2">
    <source>
        <dbReference type="Proteomes" id="UP001140234"/>
    </source>
</evidence>
<comment type="caution">
    <text evidence="1">The sequence shown here is derived from an EMBL/GenBank/DDBJ whole genome shotgun (WGS) entry which is preliminary data.</text>
</comment>
<keyword evidence="2" id="KW-1185">Reference proteome</keyword>
<gene>
    <name evidence="1" type="ORF">IWQ57_006581</name>
</gene>
<reference evidence="1" key="1">
    <citation type="submission" date="2022-07" db="EMBL/GenBank/DDBJ databases">
        <title>Phylogenomic reconstructions and comparative analyses of Kickxellomycotina fungi.</title>
        <authorList>
            <person name="Reynolds N.K."/>
            <person name="Stajich J.E."/>
            <person name="Barry K."/>
            <person name="Grigoriev I.V."/>
            <person name="Crous P."/>
            <person name="Smith M.E."/>
        </authorList>
    </citation>
    <scope>NUCLEOTIDE SEQUENCE</scope>
    <source>
        <strain evidence="1">CBS 109366</strain>
    </source>
</reference>
<feature type="non-terminal residue" evidence="1">
    <location>
        <position position="1"/>
    </location>
</feature>
<dbReference type="Proteomes" id="UP001140234">
    <property type="component" value="Unassembled WGS sequence"/>
</dbReference>
<name>A0ACC1JJQ9_9FUNG</name>
<dbReference type="EMBL" id="JANBUJ010003819">
    <property type="protein sequence ID" value="KAJ2759335.1"/>
    <property type="molecule type" value="Genomic_DNA"/>
</dbReference>
<organism evidence="1 2">
    <name type="scientific">Coemansia nantahalensis</name>
    <dbReference type="NCBI Taxonomy" id="2789366"/>
    <lineage>
        <taxon>Eukaryota</taxon>
        <taxon>Fungi</taxon>
        <taxon>Fungi incertae sedis</taxon>
        <taxon>Zoopagomycota</taxon>
        <taxon>Kickxellomycotina</taxon>
        <taxon>Kickxellomycetes</taxon>
        <taxon>Kickxellales</taxon>
        <taxon>Kickxellaceae</taxon>
        <taxon>Coemansia</taxon>
    </lineage>
</organism>
<accession>A0ACC1JJQ9</accession>
<sequence length="105" mass="11484">DLDSAISRARDKLDRERIMLEKARLLASQVSNANVKANAQGMVREAEQRVSYLEAEFRRLSQKRDDKNSIKSGTVSAAPPWLATVTCAGAATDHLPPRATAALHV</sequence>
<evidence type="ECO:0000313" key="1">
    <source>
        <dbReference type="EMBL" id="KAJ2759335.1"/>
    </source>
</evidence>
<proteinExistence type="predicted"/>